<dbReference type="Ensembl" id="ENSSGRT00000070926.1">
    <property type="protein sequence ID" value="ENSSGRP00000066540.1"/>
    <property type="gene ID" value="ENSSGRG00000034194.1"/>
</dbReference>
<evidence type="ECO:0000313" key="6">
    <source>
        <dbReference type="Proteomes" id="UP000472262"/>
    </source>
</evidence>
<dbReference type="GO" id="GO:0008017">
    <property type="term" value="F:microtubule binding"/>
    <property type="evidence" value="ECO:0007669"/>
    <property type="project" value="InterPro"/>
</dbReference>
<sequence>MASSSVKVAVRVRPFNSREINRGAKCVIQMQDKSTCECNTHTLTHSHTHTLSLSHTHTRTFTFTPI</sequence>
<proteinExistence type="inferred from homology"/>
<dbReference type="GO" id="GO:0005524">
    <property type="term" value="F:ATP binding"/>
    <property type="evidence" value="ECO:0007669"/>
    <property type="project" value="UniProtKB-KW"/>
</dbReference>
<dbReference type="InterPro" id="IPR001752">
    <property type="entry name" value="Kinesin_motor_dom"/>
</dbReference>
<protein>
    <recommendedName>
        <fullName evidence="4">Kinesin motor domain-containing protein</fullName>
    </recommendedName>
</protein>
<dbReference type="PANTHER" id="PTHR47117">
    <property type="entry name" value="STAR-RELATED LIPID TRANSFER PROTEIN 9"/>
    <property type="match status" value="1"/>
</dbReference>
<feature type="domain" description="Kinesin motor" evidence="4">
    <location>
        <begin position="5"/>
        <end position="66"/>
    </location>
</feature>
<keyword evidence="2" id="KW-0067">ATP-binding</keyword>
<keyword evidence="6" id="KW-1185">Reference proteome</keyword>
<dbReference type="Proteomes" id="UP000472262">
    <property type="component" value="Unassembled WGS sequence"/>
</dbReference>
<dbReference type="InterPro" id="IPR027417">
    <property type="entry name" value="P-loop_NTPase"/>
</dbReference>
<dbReference type="PANTHER" id="PTHR47117:SF9">
    <property type="entry name" value="KINESIN-LIKE PROTEIN KIF1C ISOFORM X1"/>
    <property type="match status" value="1"/>
</dbReference>
<evidence type="ECO:0000256" key="2">
    <source>
        <dbReference type="ARBA" id="ARBA00022840"/>
    </source>
</evidence>
<evidence type="ECO:0000256" key="3">
    <source>
        <dbReference type="PROSITE-ProRule" id="PRU00283"/>
    </source>
</evidence>
<dbReference type="GO" id="GO:0003777">
    <property type="term" value="F:microtubule motor activity"/>
    <property type="evidence" value="ECO:0007669"/>
    <property type="project" value="InterPro"/>
</dbReference>
<reference evidence="5" key="1">
    <citation type="submission" date="2025-08" db="UniProtKB">
        <authorList>
            <consortium name="Ensembl"/>
        </authorList>
    </citation>
    <scope>IDENTIFICATION</scope>
</reference>
<dbReference type="Gene3D" id="3.40.850.10">
    <property type="entry name" value="Kinesin motor domain"/>
    <property type="match status" value="1"/>
</dbReference>
<dbReference type="InterPro" id="IPR036961">
    <property type="entry name" value="Kinesin_motor_dom_sf"/>
</dbReference>
<dbReference type="PROSITE" id="PS50067">
    <property type="entry name" value="KINESIN_MOTOR_2"/>
    <property type="match status" value="1"/>
</dbReference>
<dbReference type="AlphaFoldDB" id="A0A672PRW2"/>
<dbReference type="InParanoid" id="A0A672PRW2"/>
<dbReference type="GO" id="GO:0007018">
    <property type="term" value="P:microtubule-based movement"/>
    <property type="evidence" value="ECO:0007669"/>
    <property type="project" value="InterPro"/>
</dbReference>
<dbReference type="SUPFAM" id="SSF52540">
    <property type="entry name" value="P-loop containing nucleoside triphosphate hydrolases"/>
    <property type="match status" value="1"/>
</dbReference>
<reference evidence="5" key="2">
    <citation type="submission" date="2025-09" db="UniProtKB">
        <authorList>
            <consortium name="Ensembl"/>
        </authorList>
    </citation>
    <scope>IDENTIFICATION</scope>
</reference>
<comment type="similarity">
    <text evidence="3">Belongs to the TRAFAC class myosin-kinesin ATPase superfamily. Kinesin family.</text>
</comment>
<dbReference type="GO" id="GO:0048731">
    <property type="term" value="P:system development"/>
    <property type="evidence" value="ECO:0007669"/>
    <property type="project" value="UniProtKB-ARBA"/>
</dbReference>
<organism evidence="5 6">
    <name type="scientific">Sinocyclocheilus grahami</name>
    <name type="common">Dianchi golden-line fish</name>
    <name type="synonym">Barbus grahami</name>
    <dbReference type="NCBI Taxonomy" id="75366"/>
    <lineage>
        <taxon>Eukaryota</taxon>
        <taxon>Metazoa</taxon>
        <taxon>Chordata</taxon>
        <taxon>Craniata</taxon>
        <taxon>Vertebrata</taxon>
        <taxon>Euteleostomi</taxon>
        <taxon>Actinopterygii</taxon>
        <taxon>Neopterygii</taxon>
        <taxon>Teleostei</taxon>
        <taxon>Ostariophysi</taxon>
        <taxon>Cypriniformes</taxon>
        <taxon>Cyprinidae</taxon>
        <taxon>Cyprininae</taxon>
        <taxon>Sinocyclocheilus</taxon>
    </lineage>
</organism>
<evidence type="ECO:0000256" key="1">
    <source>
        <dbReference type="ARBA" id="ARBA00022741"/>
    </source>
</evidence>
<accession>A0A672PRW2</accession>
<evidence type="ECO:0000313" key="5">
    <source>
        <dbReference type="Ensembl" id="ENSSGRP00000066540.1"/>
    </source>
</evidence>
<comment type="caution">
    <text evidence="3">Lacks conserved residue(s) required for the propagation of feature annotation.</text>
</comment>
<evidence type="ECO:0000259" key="4">
    <source>
        <dbReference type="PROSITE" id="PS50067"/>
    </source>
</evidence>
<keyword evidence="1" id="KW-0547">Nucleotide-binding</keyword>
<name>A0A672PRW2_SINGR</name>